<evidence type="ECO:0000259" key="2">
    <source>
        <dbReference type="PROSITE" id="PS50975"/>
    </source>
</evidence>
<dbReference type="EMBL" id="JACGWS010000013">
    <property type="protein sequence ID" value="MBC8756703.1"/>
    <property type="molecule type" value="Genomic_DNA"/>
</dbReference>
<comment type="caution">
    <text evidence="3">The sequence shown here is derived from an EMBL/GenBank/DDBJ whole genome shotgun (WGS) entry which is preliminary data.</text>
</comment>
<evidence type="ECO:0000313" key="4">
    <source>
        <dbReference type="Proteomes" id="UP000619238"/>
    </source>
</evidence>
<dbReference type="Gene3D" id="3.30.470.20">
    <property type="entry name" value="ATP-grasp fold, B domain"/>
    <property type="match status" value="1"/>
</dbReference>
<reference evidence="3 4" key="1">
    <citation type="submission" date="2020-07" db="EMBL/GenBank/DDBJ databases">
        <title>Description of Kordia aestuariivivens sp. nov., isolated from a tidal flat.</title>
        <authorList>
            <person name="Park S."/>
            <person name="Yoon J.-H."/>
        </authorList>
    </citation>
    <scope>NUCLEOTIDE SEQUENCE [LARGE SCALE GENOMIC DNA]</scope>
    <source>
        <strain evidence="3 4">YSTF-M3</strain>
    </source>
</reference>
<evidence type="ECO:0000256" key="1">
    <source>
        <dbReference type="PROSITE-ProRule" id="PRU00409"/>
    </source>
</evidence>
<accession>A0ABR7QDY1</accession>
<dbReference type="InterPro" id="IPR013651">
    <property type="entry name" value="ATP-grasp_RimK-type"/>
</dbReference>
<gene>
    <name evidence="3" type="ORF">H2O64_18665</name>
</gene>
<keyword evidence="1" id="KW-0547">Nucleotide-binding</keyword>
<dbReference type="Proteomes" id="UP000619238">
    <property type="component" value="Unassembled WGS sequence"/>
</dbReference>
<dbReference type="PROSITE" id="PS50975">
    <property type="entry name" value="ATP_GRASP"/>
    <property type="match status" value="1"/>
</dbReference>
<dbReference type="Pfam" id="PF08443">
    <property type="entry name" value="RimK"/>
    <property type="match status" value="1"/>
</dbReference>
<keyword evidence="4" id="KW-1185">Reference proteome</keyword>
<dbReference type="InterPro" id="IPR013815">
    <property type="entry name" value="ATP_grasp_subdomain_1"/>
</dbReference>
<dbReference type="PANTHER" id="PTHR21621">
    <property type="entry name" value="RIBOSOMAL PROTEIN S6 MODIFICATION PROTEIN"/>
    <property type="match status" value="1"/>
</dbReference>
<dbReference type="RefSeq" id="WP_187563745.1">
    <property type="nucleotide sequence ID" value="NZ_JACGWS010000013.1"/>
</dbReference>
<keyword evidence="1" id="KW-0067">ATP-binding</keyword>
<dbReference type="InterPro" id="IPR011761">
    <property type="entry name" value="ATP-grasp"/>
</dbReference>
<name>A0ABR7QDY1_9FLAO</name>
<dbReference type="Gene3D" id="3.30.1490.20">
    <property type="entry name" value="ATP-grasp fold, A domain"/>
    <property type="match status" value="1"/>
</dbReference>
<sequence>MTAISNNQRNLVRIVYDIANDHEIDIESFSYDWILKLSKNGRNSHIFGYNFELNSSTSKMIAGDKSAASDLLHAAGVSTVMHQLFLNPNMEKYVSSNGNWQNILKFFHDNDQHIVCKPVDGTGGNGVFMANSIIKLEQAIHSLFSKHRSICLSPFYDIKKEYRAVILDGEVQLMYQKDIPFVEANGSKNILELLQSKFSGETLDSVIATFSTKKDRNFSDIPPKGEIIEVNWKSNLAEGAEAALTENETVKILAVKAANAINIRFCSVDITETTTGDFYVMEINSGVMIEHFLNSNQDKYQMVKSIYEKAVLKMLEM</sequence>
<protein>
    <recommendedName>
        <fullName evidence="2">ATP-grasp domain-containing protein</fullName>
    </recommendedName>
</protein>
<evidence type="ECO:0000313" key="3">
    <source>
        <dbReference type="EMBL" id="MBC8756703.1"/>
    </source>
</evidence>
<dbReference type="PANTHER" id="PTHR21621:SF0">
    <property type="entry name" value="BETA-CITRYLGLUTAMATE SYNTHASE B-RELATED"/>
    <property type="match status" value="1"/>
</dbReference>
<feature type="domain" description="ATP-grasp" evidence="2">
    <location>
        <begin position="69"/>
        <end position="316"/>
    </location>
</feature>
<dbReference type="SUPFAM" id="SSF56059">
    <property type="entry name" value="Glutathione synthetase ATP-binding domain-like"/>
    <property type="match status" value="1"/>
</dbReference>
<proteinExistence type="predicted"/>
<organism evidence="3 4">
    <name type="scientific">Kordia aestuariivivens</name>
    <dbReference type="NCBI Taxonomy" id="2759037"/>
    <lineage>
        <taxon>Bacteria</taxon>
        <taxon>Pseudomonadati</taxon>
        <taxon>Bacteroidota</taxon>
        <taxon>Flavobacteriia</taxon>
        <taxon>Flavobacteriales</taxon>
        <taxon>Flavobacteriaceae</taxon>
        <taxon>Kordia</taxon>
    </lineage>
</organism>